<dbReference type="AlphaFoldDB" id="A0A8S1PN63"/>
<dbReference type="EMBL" id="CAJJDN010000082">
    <property type="protein sequence ID" value="CAD8104452.1"/>
    <property type="molecule type" value="Genomic_DNA"/>
</dbReference>
<evidence type="ECO:0000313" key="3">
    <source>
        <dbReference type="Proteomes" id="UP000692954"/>
    </source>
</evidence>
<keyword evidence="1" id="KW-0732">Signal</keyword>
<proteinExistence type="predicted"/>
<reference evidence="2" key="1">
    <citation type="submission" date="2021-01" db="EMBL/GenBank/DDBJ databases">
        <authorList>
            <consortium name="Genoscope - CEA"/>
            <person name="William W."/>
        </authorList>
    </citation>
    <scope>NUCLEOTIDE SEQUENCE</scope>
</reference>
<keyword evidence="3" id="KW-1185">Reference proteome</keyword>
<organism evidence="2 3">
    <name type="scientific">Paramecium sonneborni</name>
    <dbReference type="NCBI Taxonomy" id="65129"/>
    <lineage>
        <taxon>Eukaryota</taxon>
        <taxon>Sar</taxon>
        <taxon>Alveolata</taxon>
        <taxon>Ciliophora</taxon>
        <taxon>Intramacronucleata</taxon>
        <taxon>Oligohymenophorea</taxon>
        <taxon>Peniculida</taxon>
        <taxon>Parameciidae</taxon>
        <taxon>Paramecium</taxon>
    </lineage>
</organism>
<evidence type="ECO:0000313" key="2">
    <source>
        <dbReference type="EMBL" id="CAD8104452.1"/>
    </source>
</evidence>
<dbReference type="OrthoDB" id="305082at2759"/>
<feature type="signal peptide" evidence="1">
    <location>
        <begin position="1"/>
        <end position="17"/>
    </location>
</feature>
<gene>
    <name evidence="2" type="ORF">PSON_ATCC_30995.1.T0820123</name>
</gene>
<name>A0A8S1PN63_9CILI</name>
<evidence type="ECO:0000256" key="1">
    <source>
        <dbReference type="SAM" id="SignalP"/>
    </source>
</evidence>
<evidence type="ECO:0008006" key="4">
    <source>
        <dbReference type="Google" id="ProtNLM"/>
    </source>
</evidence>
<accession>A0A8S1PN63</accession>
<feature type="chain" id="PRO_5035834071" description="Lipoprotein" evidence="1">
    <location>
        <begin position="18"/>
        <end position="83"/>
    </location>
</feature>
<sequence>MRSILIAIILTTFIVSACKIFQEHPFHKQKYFRNEEIGIDLKCSNYIKLNKEMESKLNQKVYSTKPGNKELIELFYKLLTILV</sequence>
<protein>
    <recommendedName>
        <fullName evidence="4">Lipoprotein</fullName>
    </recommendedName>
</protein>
<comment type="caution">
    <text evidence="2">The sequence shown here is derived from an EMBL/GenBank/DDBJ whole genome shotgun (WGS) entry which is preliminary data.</text>
</comment>
<dbReference type="Proteomes" id="UP000692954">
    <property type="component" value="Unassembled WGS sequence"/>
</dbReference>
<dbReference type="PROSITE" id="PS51257">
    <property type="entry name" value="PROKAR_LIPOPROTEIN"/>
    <property type="match status" value="1"/>
</dbReference>